<dbReference type="GO" id="GO:0006950">
    <property type="term" value="P:response to stress"/>
    <property type="evidence" value="ECO:0007669"/>
    <property type="project" value="UniProtKB-ARBA"/>
</dbReference>
<sequence>MDVFWTLPPVSRTIAVASLAVSALGYSGMLNLMNYIYIYQYIFTLKIVPQVWRIVTSFLITKPKFGILMDPYMLYQYGSGLERESSRFSKPGDFFVYTVFVASLIVAICTSLFGGMTFLQALSLAYAYTYAQDNPGRQVSFFIITFDSKFLPYSMLLMTFIIDGPEAALTQLSGLLAAHMYDFLTRIWPTFGGGRNLIFTPSIVSQWFGAAPGSVQNRGYGTAQQARPRDTAGSTGSSTGRTTGFGGHWTERGPGRRLGGS</sequence>
<name>A0A2T2NZV2_CORCC</name>
<comment type="similarity">
    <text evidence="2 7">Belongs to the derlin family.</text>
</comment>
<dbReference type="OrthoDB" id="19102at2759"/>
<gene>
    <name evidence="9" type="ORF">BS50DRAFT_485616</name>
</gene>
<evidence type="ECO:0000256" key="6">
    <source>
        <dbReference type="ARBA" id="ARBA00023136"/>
    </source>
</evidence>
<evidence type="ECO:0000256" key="1">
    <source>
        <dbReference type="ARBA" id="ARBA00004477"/>
    </source>
</evidence>
<reference evidence="9 10" key="1">
    <citation type="journal article" date="2018" name="Front. Microbiol.">
        <title>Genome-Wide Analysis of Corynespora cassiicola Leaf Fall Disease Putative Effectors.</title>
        <authorList>
            <person name="Lopez D."/>
            <person name="Ribeiro S."/>
            <person name="Label P."/>
            <person name="Fumanal B."/>
            <person name="Venisse J.S."/>
            <person name="Kohler A."/>
            <person name="de Oliveira R.R."/>
            <person name="Labutti K."/>
            <person name="Lipzen A."/>
            <person name="Lail K."/>
            <person name="Bauer D."/>
            <person name="Ohm R.A."/>
            <person name="Barry K.W."/>
            <person name="Spatafora J."/>
            <person name="Grigoriev I.V."/>
            <person name="Martin F.M."/>
            <person name="Pujade-Renaud V."/>
        </authorList>
    </citation>
    <scope>NUCLEOTIDE SEQUENCE [LARGE SCALE GENOMIC DNA]</scope>
    <source>
        <strain evidence="9 10">Philippines</strain>
    </source>
</reference>
<evidence type="ECO:0000256" key="3">
    <source>
        <dbReference type="ARBA" id="ARBA00022692"/>
    </source>
</evidence>
<keyword evidence="6 7" id="KW-0472">Membrane</keyword>
<evidence type="ECO:0000313" key="9">
    <source>
        <dbReference type="EMBL" id="PSN70937.1"/>
    </source>
</evidence>
<dbReference type="InterPro" id="IPR035952">
    <property type="entry name" value="Rhomboid-like_sf"/>
</dbReference>
<comment type="caution">
    <text evidence="7">Lacks conserved residue(s) required for the propagation of feature annotation.</text>
</comment>
<evidence type="ECO:0000256" key="2">
    <source>
        <dbReference type="ARBA" id="ARBA00008917"/>
    </source>
</evidence>
<feature type="transmembrane region" description="Helical" evidence="7">
    <location>
        <begin position="94"/>
        <end position="127"/>
    </location>
</feature>
<dbReference type="STRING" id="1448308.A0A2T2NZV2"/>
<proteinExistence type="inferred from homology"/>
<dbReference type="PANTHER" id="PTHR11009">
    <property type="entry name" value="DER1-LIKE PROTEIN, DERLIN"/>
    <property type="match status" value="1"/>
</dbReference>
<comment type="subcellular location">
    <subcellularLocation>
        <location evidence="1 7">Endoplasmic reticulum membrane</location>
        <topology evidence="1 7">Multi-pass membrane protein</topology>
    </subcellularLocation>
</comment>
<protein>
    <recommendedName>
        <fullName evidence="7">Derlin</fullName>
    </recommendedName>
</protein>
<keyword evidence="3 7" id="KW-0812">Transmembrane</keyword>
<dbReference type="EMBL" id="KZ678131">
    <property type="protein sequence ID" value="PSN70937.1"/>
    <property type="molecule type" value="Genomic_DNA"/>
</dbReference>
<dbReference type="Pfam" id="PF04511">
    <property type="entry name" value="DER1"/>
    <property type="match status" value="1"/>
</dbReference>
<accession>A0A2T2NZV2</accession>
<feature type="compositionally biased region" description="Low complexity" evidence="8">
    <location>
        <begin position="231"/>
        <end position="242"/>
    </location>
</feature>
<dbReference type="AlphaFoldDB" id="A0A2T2NZV2"/>
<keyword evidence="10" id="KW-1185">Reference proteome</keyword>
<evidence type="ECO:0000256" key="7">
    <source>
        <dbReference type="RuleBase" id="RU363059"/>
    </source>
</evidence>
<keyword evidence="5 7" id="KW-1133">Transmembrane helix</keyword>
<dbReference type="InterPro" id="IPR007599">
    <property type="entry name" value="DER1"/>
</dbReference>
<comment type="function">
    <text evidence="7">May be involved in the degradation of misfolded endoplasmic reticulum (ER) luminal proteins.</text>
</comment>
<feature type="region of interest" description="Disordered" evidence="8">
    <location>
        <begin position="218"/>
        <end position="261"/>
    </location>
</feature>
<dbReference type="GO" id="GO:0005789">
    <property type="term" value="C:endoplasmic reticulum membrane"/>
    <property type="evidence" value="ECO:0007669"/>
    <property type="project" value="UniProtKB-SubCell"/>
</dbReference>
<dbReference type="SUPFAM" id="SSF144091">
    <property type="entry name" value="Rhomboid-like"/>
    <property type="match status" value="1"/>
</dbReference>
<evidence type="ECO:0000256" key="5">
    <source>
        <dbReference type="ARBA" id="ARBA00022989"/>
    </source>
</evidence>
<organism evidence="9 10">
    <name type="scientific">Corynespora cassiicola Philippines</name>
    <dbReference type="NCBI Taxonomy" id="1448308"/>
    <lineage>
        <taxon>Eukaryota</taxon>
        <taxon>Fungi</taxon>
        <taxon>Dikarya</taxon>
        <taxon>Ascomycota</taxon>
        <taxon>Pezizomycotina</taxon>
        <taxon>Dothideomycetes</taxon>
        <taxon>Pleosporomycetidae</taxon>
        <taxon>Pleosporales</taxon>
        <taxon>Corynesporascaceae</taxon>
        <taxon>Corynespora</taxon>
    </lineage>
</organism>
<dbReference type="Proteomes" id="UP000240883">
    <property type="component" value="Unassembled WGS sequence"/>
</dbReference>
<feature type="transmembrane region" description="Helical" evidence="7">
    <location>
        <begin position="14"/>
        <end position="39"/>
    </location>
</feature>
<evidence type="ECO:0000256" key="8">
    <source>
        <dbReference type="SAM" id="MobiDB-lite"/>
    </source>
</evidence>
<keyword evidence="4 7" id="KW-0256">Endoplasmic reticulum</keyword>
<evidence type="ECO:0000256" key="4">
    <source>
        <dbReference type="ARBA" id="ARBA00022824"/>
    </source>
</evidence>
<evidence type="ECO:0000313" key="10">
    <source>
        <dbReference type="Proteomes" id="UP000240883"/>
    </source>
</evidence>